<dbReference type="EMBL" id="CAJNOE010000036">
    <property type="protein sequence ID" value="CAF0781793.1"/>
    <property type="molecule type" value="Genomic_DNA"/>
</dbReference>
<evidence type="ECO:0000256" key="1">
    <source>
        <dbReference type="ARBA" id="ARBA00022837"/>
    </source>
</evidence>
<dbReference type="InterPro" id="IPR011992">
    <property type="entry name" value="EF-hand-dom_pair"/>
</dbReference>
<keyword evidence="1" id="KW-0106">Calcium</keyword>
<name>A0A813RL16_9BILA</name>
<dbReference type="SUPFAM" id="SSF47473">
    <property type="entry name" value="EF-hand"/>
    <property type="match status" value="1"/>
</dbReference>
<evidence type="ECO:0000259" key="2">
    <source>
        <dbReference type="PROSITE" id="PS50222"/>
    </source>
</evidence>
<gene>
    <name evidence="3" type="ORF">IZO911_LOCUS5887</name>
    <name evidence="4" type="ORF">KXQ929_LOCUS479</name>
</gene>
<evidence type="ECO:0000313" key="3">
    <source>
        <dbReference type="EMBL" id="CAF0781793.1"/>
    </source>
</evidence>
<dbReference type="Proteomes" id="UP000663868">
    <property type="component" value="Unassembled WGS sequence"/>
</dbReference>
<comment type="caution">
    <text evidence="3">The sequence shown here is derived from an EMBL/GenBank/DDBJ whole genome shotgun (WGS) entry which is preliminary data.</text>
</comment>
<dbReference type="EMBL" id="CAJOBB010000011">
    <property type="protein sequence ID" value="CAF3508676.1"/>
    <property type="molecule type" value="Genomic_DNA"/>
</dbReference>
<proteinExistence type="predicted"/>
<dbReference type="CDD" id="cd00051">
    <property type="entry name" value="EFh"/>
    <property type="match status" value="1"/>
</dbReference>
<dbReference type="AlphaFoldDB" id="A0A813RL16"/>
<dbReference type="InterPro" id="IPR052603">
    <property type="entry name" value="EFCB6"/>
</dbReference>
<evidence type="ECO:0000313" key="4">
    <source>
        <dbReference type="EMBL" id="CAF3508676.1"/>
    </source>
</evidence>
<dbReference type="Pfam" id="PF13499">
    <property type="entry name" value="EF-hand_7"/>
    <property type="match status" value="1"/>
</dbReference>
<dbReference type="InterPro" id="IPR002048">
    <property type="entry name" value="EF_hand_dom"/>
</dbReference>
<dbReference type="InterPro" id="IPR018247">
    <property type="entry name" value="EF_Hand_1_Ca_BS"/>
</dbReference>
<dbReference type="Proteomes" id="UP000663860">
    <property type="component" value="Unassembled WGS sequence"/>
</dbReference>
<dbReference type="PANTHER" id="PTHR20875">
    <property type="entry name" value="EF-HAND CALCIUM-BINDING DOMAIN-CONTAINING PROTEIN 6-RELATED"/>
    <property type="match status" value="1"/>
</dbReference>
<dbReference type="GO" id="GO:0005509">
    <property type="term" value="F:calcium ion binding"/>
    <property type="evidence" value="ECO:0007669"/>
    <property type="project" value="InterPro"/>
</dbReference>
<evidence type="ECO:0000313" key="5">
    <source>
        <dbReference type="Proteomes" id="UP000663860"/>
    </source>
</evidence>
<sequence>MSIIAQYFNTKDFIDRQTFEHILRSSKLLMNNTSLKSLWNLCQPSAEGVSYKIFLQHFAPFKLENKQCRILNYRTRIYDIVKYYWQNIKNDFSCLDRYGRFFITIDQAINLMKKYSFPLNDQQQYELALLFSPKNNGQFNYFDFMQCFTNQSLSNQYIFSRFTYIIQSKQSWTVLPITIDGIFNRIRSQCISKYESIYKMFRIFDTNHQKYLTKIQLDQLLKEFNIHLNEEELYHILSEIDKNQDGLISYNELYDSLMTNALQI</sequence>
<accession>A0A813RL16</accession>
<organism evidence="3 5">
    <name type="scientific">Adineta steineri</name>
    <dbReference type="NCBI Taxonomy" id="433720"/>
    <lineage>
        <taxon>Eukaryota</taxon>
        <taxon>Metazoa</taxon>
        <taxon>Spiralia</taxon>
        <taxon>Gnathifera</taxon>
        <taxon>Rotifera</taxon>
        <taxon>Eurotatoria</taxon>
        <taxon>Bdelloidea</taxon>
        <taxon>Adinetida</taxon>
        <taxon>Adinetidae</taxon>
        <taxon>Adineta</taxon>
    </lineage>
</organism>
<dbReference type="PROSITE" id="PS00018">
    <property type="entry name" value="EF_HAND_1"/>
    <property type="match status" value="1"/>
</dbReference>
<feature type="domain" description="EF-hand" evidence="2">
    <location>
        <begin position="192"/>
        <end position="227"/>
    </location>
</feature>
<dbReference type="Gene3D" id="1.10.238.10">
    <property type="entry name" value="EF-hand"/>
    <property type="match status" value="2"/>
</dbReference>
<protein>
    <recommendedName>
        <fullName evidence="2">EF-hand domain-containing protein</fullName>
    </recommendedName>
</protein>
<dbReference type="GO" id="GO:0005654">
    <property type="term" value="C:nucleoplasm"/>
    <property type="evidence" value="ECO:0007669"/>
    <property type="project" value="TreeGrafter"/>
</dbReference>
<reference evidence="3" key="1">
    <citation type="submission" date="2021-02" db="EMBL/GenBank/DDBJ databases">
        <authorList>
            <person name="Nowell W R."/>
        </authorList>
    </citation>
    <scope>NUCLEOTIDE SEQUENCE</scope>
</reference>
<dbReference type="PROSITE" id="PS50222">
    <property type="entry name" value="EF_HAND_2"/>
    <property type="match status" value="2"/>
</dbReference>
<dbReference type="PANTHER" id="PTHR20875:SF2">
    <property type="entry name" value="EF-HAND CALCIUM-BINDING DOMAIN-CONTAINING PROTEIN 6"/>
    <property type="match status" value="1"/>
</dbReference>
<feature type="domain" description="EF-hand" evidence="2">
    <location>
        <begin position="228"/>
        <end position="263"/>
    </location>
</feature>